<dbReference type="OrthoDB" id="2988195at2"/>
<keyword evidence="1" id="KW-0472">Membrane</keyword>
<evidence type="ECO:0008006" key="4">
    <source>
        <dbReference type="Google" id="ProtNLM"/>
    </source>
</evidence>
<dbReference type="RefSeq" id="WP_082363829.1">
    <property type="nucleotide sequence ID" value="NZ_CP012600.1"/>
</dbReference>
<dbReference type="Pfam" id="PF09577">
    <property type="entry name" value="Spore_YpjB"/>
    <property type="match status" value="1"/>
</dbReference>
<gene>
    <name evidence="2" type="ORF">AM592_07165</name>
</gene>
<keyword evidence="1" id="KW-1133">Transmembrane helix</keyword>
<protein>
    <recommendedName>
        <fullName evidence="4">Sporulation protein</fullName>
    </recommendedName>
</protein>
<reference evidence="2 3" key="2">
    <citation type="journal article" date="2016" name="Int. J. Syst. Evol. Microbiol.">
        <title>Bacillus gobiensis sp. nov., isolated from a soil sample.</title>
        <authorList>
            <person name="Liu B."/>
            <person name="Liu G.H."/>
            <person name="Cetin S."/>
            <person name="Schumann P."/>
            <person name="Pan Z.Z."/>
            <person name="Chen Q.Q."/>
        </authorList>
    </citation>
    <scope>NUCLEOTIDE SEQUENCE [LARGE SCALE GENOMIC DNA]</scope>
    <source>
        <strain evidence="2 3">FJAT-4402</strain>
    </source>
</reference>
<keyword evidence="1" id="KW-0812">Transmembrane</keyword>
<keyword evidence="3" id="KW-1185">Reference proteome</keyword>
<dbReference type="InterPro" id="IPR014231">
    <property type="entry name" value="Spore_YpjB"/>
</dbReference>
<name>A0A0M4FQF1_9BACI</name>
<dbReference type="Proteomes" id="UP000067625">
    <property type="component" value="Chromosome"/>
</dbReference>
<evidence type="ECO:0000256" key="1">
    <source>
        <dbReference type="SAM" id="Phobius"/>
    </source>
</evidence>
<feature type="transmembrane region" description="Helical" evidence="1">
    <location>
        <begin position="225"/>
        <end position="245"/>
    </location>
</feature>
<sequence>MDRWLICGVLSFILIFQAFSMEAKAEEVTWTELNDLSDTVFQLTRQDRYEEAVRVLGFFEKQFQVLEEKGEVPSDQARQINVNYRLAIDALSNEEIPTADKARAATQFRLLLDSVYSRYEPLWLSFEETVFHSLEKMKSEIEKGEDTRFRKTWNEFLSLYGTIYPSMNVSVSAAAIKEVDKHIEAIELSEFTEMTMSTQLEQMTVLEEDLIDVFENKKDDSDPSLFWVMLTTGSTIILSLIYVGFRKYRAETNRKKEKVKKPEK</sequence>
<organism evidence="2 3">
    <name type="scientific">Bacillus gobiensis</name>
    <dbReference type="NCBI Taxonomy" id="1441095"/>
    <lineage>
        <taxon>Bacteria</taxon>
        <taxon>Bacillati</taxon>
        <taxon>Bacillota</taxon>
        <taxon>Bacilli</taxon>
        <taxon>Bacillales</taxon>
        <taxon>Bacillaceae</taxon>
        <taxon>Bacillus</taxon>
    </lineage>
</organism>
<reference evidence="3" key="1">
    <citation type="submission" date="2015-08" db="EMBL/GenBank/DDBJ databases">
        <title>Genome sequencing project for genomic taxonomy and phylogenomics of Bacillus-like bacteria.</title>
        <authorList>
            <person name="Liu B."/>
            <person name="Wang J."/>
            <person name="Zhu Y."/>
            <person name="Liu G."/>
            <person name="Chen Q."/>
            <person name="Chen Z."/>
            <person name="Lan J."/>
            <person name="Che J."/>
            <person name="Ge C."/>
            <person name="Shi H."/>
            <person name="Pan Z."/>
            <person name="Liu X."/>
        </authorList>
    </citation>
    <scope>NUCLEOTIDE SEQUENCE [LARGE SCALE GENOMIC DNA]</scope>
    <source>
        <strain evidence="3">FJAT-4402</strain>
    </source>
</reference>
<dbReference type="STRING" id="1441095.AM592_07165"/>
<evidence type="ECO:0000313" key="2">
    <source>
        <dbReference type="EMBL" id="ALC81397.1"/>
    </source>
</evidence>
<evidence type="ECO:0000313" key="3">
    <source>
        <dbReference type="Proteomes" id="UP000067625"/>
    </source>
</evidence>
<accession>A0A0M4FQF1</accession>
<dbReference type="NCBIfam" id="TIGR02878">
    <property type="entry name" value="spore_ypjB"/>
    <property type="match status" value="1"/>
</dbReference>
<dbReference type="AlphaFoldDB" id="A0A0M4FQF1"/>
<proteinExistence type="predicted"/>
<dbReference type="EMBL" id="CP012600">
    <property type="protein sequence ID" value="ALC81397.1"/>
    <property type="molecule type" value="Genomic_DNA"/>
</dbReference>
<dbReference type="PATRIC" id="fig|1441095.3.peg.1583"/>